<evidence type="ECO:0000313" key="2">
    <source>
        <dbReference type="Proteomes" id="UP001057279"/>
    </source>
</evidence>
<comment type="caution">
    <text evidence="1">The sequence shown here is derived from an EMBL/GenBank/DDBJ whole genome shotgun (WGS) entry which is preliminary data.</text>
</comment>
<dbReference type="Proteomes" id="UP001057279">
    <property type="component" value="Linkage Group LG21"/>
</dbReference>
<sequence>MVSDLEKAETSSSARLRPEYAYSWQGQAYRGGGEEAKQAAQAASAVQGLGTLEVRWFIQASRIARISSSQLGEDPALKALLFRILAGFSSANLAGVGKSKNKWEDVGNKPSVSPTATPFFTSALKGYLQVCPRKQARAALALQCESANIERLSEPRCGRTMEHVFFYVKRKDVISPTVFQMTLALRDMNKGHWKALLDTVKSTPIRRPFQGP</sequence>
<reference evidence="1" key="1">
    <citation type="submission" date="2022-03" db="EMBL/GenBank/DDBJ databases">
        <title>Genomic analyses of argali, domestic sheep and their hybrids provide insights into chromosomal evolution, heterosis and genetic basis of agronomic traits.</title>
        <authorList>
            <person name="Li M."/>
        </authorList>
    </citation>
    <scope>NUCLEOTIDE SEQUENCE</scope>
    <source>
        <strain evidence="1">F1 hybrid</strain>
    </source>
</reference>
<evidence type="ECO:0000313" key="1">
    <source>
        <dbReference type="EMBL" id="KAI4561635.1"/>
    </source>
</evidence>
<name>A0ACB9U9L3_9CETA</name>
<dbReference type="EMBL" id="CM043046">
    <property type="protein sequence ID" value="KAI4561635.1"/>
    <property type="molecule type" value="Genomic_DNA"/>
</dbReference>
<proteinExistence type="predicted"/>
<gene>
    <name evidence="1" type="ORF">MJG53_016689</name>
</gene>
<organism evidence="1 2">
    <name type="scientific">Ovis ammon polii x Ovis aries</name>
    <dbReference type="NCBI Taxonomy" id="2918886"/>
    <lineage>
        <taxon>Eukaryota</taxon>
        <taxon>Metazoa</taxon>
        <taxon>Chordata</taxon>
        <taxon>Craniata</taxon>
        <taxon>Vertebrata</taxon>
        <taxon>Euteleostomi</taxon>
        <taxon>Mammalia</taxon>
        <taxon>Eutheria</taxon>
        <taxon>Laurasiatheria</taxon>
        <taxon>Artiodactyla</taxon>
        <taxon>Ruminantia</taxon>
        <taxon>Pecora</taxon>
        <taxon>Bovidae</taxon>
        <taxon>Caprinae</taxon>
        <taxon>Ovis</taxon>
    </lineage>
</organism>
<keyword evidence="2" id="KW-1185">Reference proteome</keyword>
<accession>A0ACB9U9L3</accession>
<protein>
    <submittedName>
        <fullName evidence="1">Uncharacterized protein</fullName>
    </submittedName>
</protein>